<name>A0ABP4F689_9ACTN</name>
<accession>A0ABP4F689</accession>
<proteinExistence type="predicted"/>
<dbReference type="Proteomes" id="UP001501371">
    <property type="component" value="Unassembled WGS sequence"/>
</dbReference>
<dbReference type="SUPFAM" id="SSF53474">
    <property type="entry name" value="alpha/beta-Hydrolases"/>
    <property type="match status" value="1"/>
</dbReference>
<sequence length="288" mass="30683">MSSPHMHVVAAYLRLTRKGRTAPDPVAASKEPPRPPAKLVRRHDVTSRSIDGFECHTVSPRGRRTERAVVYLHGGAYISHMVPQHWQLISQLADAGVRVEVAQYGLAPKYTYRNAYPFVTAVYRDLLSDLDAGQVTIMGDSAGAGLALGVAQSLVGSGLPQPARVVLISPWLDLTLTNPAIPEAEARDPFLTTSDLLAAARGWAGGDDPAQPRLSPVNGPLAPVAPIDVYIGTRDLFYPDVRRLEERAAAEGAAVNVIVCDGAVHAYPLVPAPEGRAAARAIVRSAAS</sequence>
<protein>
    <submittedName>
        <fullName evidence="3">Alpha/beta hydrolase</fullName>
    </submittedName>
</protein>
<dbReference type="InterPro" id="IPR050300">
    <property type="entry name" value="GDXG_lipolytic_enzyme"/>
</dbReference>
<evidence type="ECO:0000256" key="1">
    <source>
        <dbReference type="ARBA" id="ARBA00022801"/>
    </source>
</evidence>
<dbReference type="RefSeq" id="WP_344271381.1">
    <property type="nucleotide sequence ID" value="NZ_BAAAKV010000008.1"/>
</dbReference>
<dbReference type="InterPro" id="IPR029058">
    <property type="entry name" value="AB_hydrolase_fold"/>
</dbReference>
<dbReference type="GO" id="GO:0016787">
    <property type="term" value="F:hydrolase activity"/>
    <property type="evidence" value="ECO:0007669"/>
    <property type="project" value="UniProtKB-KW"/>
</dbReference>
<dbReference type="Gene3D" id="3.40.50.1820">
    <property type="entry name" value="alpha/beta hydrolase"/>
    <property type="match status" value="1"/>
</dbReference>
<reference evidence="4" key="1">
    <citation type="journal article" date="2019" name="Int. J. Syst. Evol. Microbiol.">
        <title>The Global Catalogue of Microorganisms (GCM) 10K type strain sequencing project: providing services to taxonomists for standard genome sequencing and annotation.</title>
        <authorList>
            <consortium name="The Broad Institute Genomics Platform"/>
            <consortium name="The Broad Institute Genome Sequencing Center for Infectious Disease"/>
            <person name="Wu L."/>
            <person name="Ma J."/>
        </authorList>
    </citation>
    <scope>NUCLEOTIDE SEQUENCE [LARGE SCALE GENOMIC DNA]</scope>
    <source>
        <strain evidence="4">JCM 12696</strain>
    </source>
</reference>
<feature type="domain" description="Alpha/beta hydrolase fold-3" evidence="2">
    <location>
        <begin position="69"/>
        <end position="267"/>
    </location>
</feature>
<organism evidence="3 4">
    <name type="scientific">Streptomyces hebeiensis</name>
    <dbReference type="NCBI Taxonomy" id="229486"/>
    <lineage>
        <taxon>Bacteria</taxon>
        <taxon>Bacillati</taxon>
        <taxon>Actinomycetota</taxon>
        <taxon>Actinomycetes</taxon>
        <taxon>Kitasatosporales</taxon>
        <taxon>Streptomycetaceae</taxon>
        <taxon>Streptomyces</taxon>
    </lineage>
</organism>
<dbReference type="PANTHER" id="PTHR48081:SF8">
    <property type="entry name" value="ALPHA_BETA HYDROLASE FOLD-3 DOMAIN-CONTAINING PROTEIN-RELATED"/>
    <property type="match status" value="1"/>
</dbReference>
<evidence type="ECO:0000259" key="2">
    <source>
        <dbReference type="Pfam" id="PF07859"/>
    </source>
</evidence>
<keyword evidence="1 3" id="KW-0378">Hydrolase</keyword>
<dbReference type="Pfam" id="PF07859">
    <property type="entry name" value="Abhydrolase_3"/>
    <property type="match status" value="1"/>
</dbReference>
<evidence type="ECO:0000313" key="3">
    <source>
        <dbReference type="EMBL" id="GAA1158165.1"/>
    </source>
</evidence>
<comment type="caution">
    <text evidence="3">The sequence shown here is derived from an EMBL/GenBank/DDBJ whole genome shotgun (WGS) entry which is preliminary data.</text>
</comment>
<evidence type="ECO:0000313" key="4">
    <source>
        <dbReference type="Proteomes" id="UP001501371"/>
    </source>
</evidence>
<dbReference type="EMBL" id="BAAAKV010000008">
    <property type="protein sequence ID" value="GAA1158165.1"/>
    <property type="molecule type" value="Genomic_DNA"/>
</dbReference>
<dbReference type="InterPro" id="IPR013094">
    <property type="entry name" value="AB_hydrolase_3"/>
</dbReference>
<keyword evidence="4" id="KW-1185">Reference proteome</keyword>
<dbReference type="PANTHER" id="PTHR48081">
    <property type="entry name" value="AB HYDROLASE SUPERFAMILY PROTEIN C4A8.06C"/>
    <property type="match status" value="1"/>
</dbReference>
<gene>
    <name evidence="3" type="ORF">GCM10009654_12780</name>
</gene>